<evidence type="ECO:0000313" key="1">
    <source>
        <dbReference type="EMBL" id="AIC14943.1"/>
    </source>
</evidence>
<sequence length="63" mass="6894">MLSCLLSQAIHTKCMRANEPPRRCKCDECRDTYGILQELDLFAPAGRASSSAVEKEGAITVAH</sequence>
<dbReference type="AlphaFoldDB" id="A0A060HHC3"/>
<protein>
    <submittedName>
        <fullName evidence="1">Uncharacterized protein</fullName>
    </submittedName>
</protein>
<dbReference type="Proteomes" id="UP000027093">
    <property type="component" value="Chromosome"/>
</dbReference>
<gene>
    <name evidence="1" type="ORF">NVIE_007330</name>
</gene>
<proteinExistence type="predicted"/>
<dbReference type="KEGG" id="nvn:NVIE_007330"/>
<name>A0A060HHC3_9ARCH</name>
<dbReference type="EMBL" id="CP007536">
    <property type="protein sequence ID" value="AIC14943.1"/>
    <property type="molecule type" value="Genomic_DNA"/>
</dbReference>
<evidence type="ECO:0000313" key="2">
    <source>
        <dbReference type="Proteomes" id="UP000027093"/>
    </source>
</evidence>
<organism evidence="1 2">
    <name type="scientific">Nitrososphaera viennensis EN76</name>
    <dbReference type="NCBI Taxonomy" id="926571"/>
    <lineage>
        <taxon>Archaea</taxon>
        <taxon>Nitrososphaerota</taxon>
        <taxon>Nitrososphaeria</taxon>
        <taxon>Nitrososphaerales</taxon>
        <taxon>Nitrososphaeraceae</taxon>
        <taxon>Nitrososphaera</taxon>
    </lineage>
</organism>
<dbReference type="HOGENOM" id="CLU_207596_0_0_2"/>
<accession>A0A060HHC3</accession>
<dbReference type="STRING" id="926571.NVIE_007330"/>
<reference evidence="1 2" key="1">
    <citation type="journal article" date="2014" name="Int. J. Syst. Evol. Microbiol.">
        <title>Nitrososphaera viennensis gen. nov., sp. nov., an aerobic and mesophilic, ammonia-oxidizing archaeon from soil and a member of the archaeal phylum Thaumarchaeota.</title>
        <authorList>
            <person name="Stieglmeier M."/>
            <person name="Klingl A."/>
            <person name="Alves R.J."/>
            <person name="Rittmann S.K."/>
            <person name="Melcher M."/>
            <person name="Leisch N."/>
            <person name="Schleper C."/>
        </authorList>
    </citation>
    <scope>NUCLEOTIDE SEQUENCE [LARGE SCALE GENOMIC DNA]</scope>
    <source>
        <strain evidence="1">EN76</strain>
    </source>
</reference>
<keyword evidence="2" id="KW-1185">Reference proteome</keyword>